<dbReference type="EMBL" id="LK028583">
    <property type="protein sequence ID" value="CDS21217.1"/>
    <property type="molecule type" value="Genomic_DNA"/>
</dbReference>
<evidence type="ECO:0000313" key="2">
    <source>
        <dbReference type="EMBL" id="CDS21217.1"/>
    </source>
</evidence>
<dbReference type="WBParaSite" id="EgrG_000159400">
    <property type="protein sequence ID" value="EgrG_000159400"/>
    <property type="gene ID" value="EgrG_000159400"/>
</dbReference>
<feature type="region of interest" description="Disordered" evidence="1">
    <location>
        <begin position="112"/>
        <end position="167"/>
    </location>
</feature>
<name>A0A068WN75_ECHGR</name>
<gene>
    <name evidence="2" type="ORF">EgrG_000159400</name>
</gene>
<reference evidence="2 3" key="1">
    <citation type="journal article" date="2013" name="Nature">
        <title>The genomes of four tapeworm species reveal adaptations to parasitism.</title>
        <authorList>
            <person name="Tsai I.J."/>
            <person name="Zarowiecki M."/>
            <person name="Holroyd N."/>
            <person name="Garciarrubio A."/>
            <person name="Sanchez-Flores A."/>
            <person name="Brooks K.L."/>
            <person name="Tracey A."/>
            <person name="Bobes R.J."/>
            <person name="Fragoso G."/>
            <person name="Sciutto E."/>
            <person name="Aslett M."/>
            <person name="Beasley H."/>
            <person name="Bennett H.M."/>
            <person name="Cai J."/>
            <person name="Camicia F."/>
            <person name="Clark R."/>
            <person name="Cucher M."/>
            <person name="De Silva N."/>
            <person name="Day T.A."/>
            <person name="Deplazes P."/>
            <person name="Estrada K."/>
            <person name="Fernandez C."/>
            <person name="Holland P.W."/>
            <person name="Hou J."/>
            <person name="Hu S."/>
            <person name="Huckvale T."/>
            <person name="Hung S.S."/>
            <person name="Kamenetzky L."/>
            <person name="Keane J.A."/>
            <person name="Kiss F."/>
            <person name="Koziol U."/>
            <person name="Lambert O."/>
            <person name="Liu K."/>
            <person name="Luo X."/>
            <person name="Luo Y."/>
            <person name="Macchiaroli N."/>
            <person name="Nichol S."/>
            <person name="Paps J."/>
            <person name="Parkinson J."/>
            <person name="Pouchkina-Stantcheva N."/>
            <person name="Riddiford N."/>
            <person name="Rosenzvit M."/>
            <person name="Salinas G."/>
            <person name="Wasmuth J.D."/>
            <person name="Zamanian M."/>
            <person name="Zheng Y."/>
            <person name="Cai X."/>
            <person name="Soberon X."/>
            <person name="Olson P.D."/>
            <person name="Laclette J.P."/>
            <person name="Brehm K."/>
            <person name="Berriman M."/>
            <person name="Garciarrubio A."/>
            <person name="Bobes R.J."/>
            <person name="Fragoso G."/>
            <person name="Sanchez-Flores A."/>
            <person name="Estrada K."/>
            <person name="Cevallos M.A."/>
            <person name="Morett E."/>
            <person name="Gonzalez V."/>
            <person name="Portillo T."/>
            <person name="Ochoa-Leyva A."/>
            <person name="Jose M.V."/>
            <person name="Sciutto E."/>
            <person name="Landa A."/>
            <person name="Jimenez L."/>
            <person name="Valdes V."/>
            <person name="Carrero J.C."/>
            <person name="Larralde C."/>
            <person name="Morales-Montor J."/>
            <person name="Limon-Lason J."/>
            <person name="Soberon X."/>
            <person name="Laclette J.P."/>
        </authorList>
    </citation>
    <scope>NUCLEOTIDE SEQUENCE [LARGE SCALE GENOMIC DNA]</scope>
</reference>
<organism evidence="2">
    <name type="scientific">Echinococcus granulosus</name>
    <name type="common">Hydatid tapeworm</name>
    <dbReference type="NCBI Taxonomy" id="6210"/>
    <lineage>
        <taxon>Eukaryota</taxon>
        <taxon>Metazoa</taxon>
        <taxon>Spiralia</taxon>
        <taxon>Lophotrochozoa</taxon>
        <taxon>Platyhelminthes</taxon>
        <taxon>Cestoda</taxon>
        <taxon>Eucestoda</taxon>
        <taxon>Cyclophyllidea</taxon>
        <taxon>Taeniidae</taxon>
        <taxon>Echinococcus</taxon>
        <taxon>Echinococcus granulosus group</taxon>
    </lineage>
</organism>
<accession>A0A068WN75</accession>
<evidence type="ECO:0000313" key="3">
    <source>
        <dbReference type="Proteomes" id="UP000492820"/>
    </source>
</evidence>
<feature type="compositionally biased region" description="Polar residues" evidence="1">
    <location>
        <begin position="147"/>
        <end position="160"/>
    </location>
</feature>
<evidence type="ECO:0000256" key="1">
    <source>
        <dbReference type="SAM" id="MobiDB-lite"/>
    </source>
</evidence>
<protein>
    <submittedName>
        <fullName evidence="2 4">Expressed protein</fullName>
    </submittedName>
</protein>
<reference evidence="4" key="3">
    <citation type="submission" date="2020-10" db="UniProtKB">
        <authorList>
            <consortium name="WormBaseParasite"/>
        </authorList>
    </citation>
    <scope>IDENTIFICATION</scope>
</reference>
<dbReference type="Proteomes" id="UP000492820">
    <property type="component" value="Unassembled WGS sequence"/>
</dbReference>
<reference evidence="2" key="2">
    <citation type="submission" date="2014-06" db="EMBL/GenBank/DDBJ databases">
        <authorList>
            <person name="Aslett M."/>
        </authorList>
    </citation>
    <scope>NUCLEOTIDE SEQUENCE</scope>
</reference>
<dbReference type="OrthoDB" id="6288047at2759"/>
<feature type="compositionally biased region" description="Acidic residues" evidence="1">
    <location>
        <begin position="118"/>
        <end position="132"/>
    </location>
</feature>
<evidence type="ECO:0000313" key="4">
    <source>
        <dbReference type="WBParaSite" id="EgrG_000159400"/>
    </source>
</evidence>
<dbReference type="AlphaFoldDB" id="A0A068WN75"/>
<proteinExistence type="predicted"/>
<sequence length="167" mass="18492">MSSETEHSGHATKSILKPKHELNMNLGAYNLYTKRASFKDDGVLQQFVTEMAGQPIISPPVLEQVIPIVTHDDDSEELSEEELAKRKEFERKRKEVATPEGLDIKAVLGHRISIPGADGDEDEDEEDVDDKCEDPRNLQIKDGAAGSVTSSPLKSLQNPQKVGEEKE</sequence>